<keyword evidence="3" id="KW-1185">Reference proteome</keyword>
<feature type="transmembrane region" description="Helical" evidence="1">
    <location>
        <begin position="37"/>
        <end position="54"/>
    </location>
</feature>
<evidence type="ECO:0000313" key="2">
    <source>
        <dbReference type="EMBL" id="TQM20148.1"/>
    </source>
</evidence>
<dbReference type="EMBL" id="VFPE01000006">
    <property type="protein sequence ID" value="TQM20148.1"/>
    <property type="molecule type" value="Genomic_DNA"/>
</dbReference>
<accession>A0A543EEZ1</accession>
<reference evidence="2 3" key="1">
    <citation type="submission" date="2019-06" db="EMBL/GenBank/DDBJ databases">
        <title>Sequencing the genomes of 1000 actinobacteria strains.</title>
        <authorList>
            <person name="Klenk H.-P."/>
        </authorList>
    </citation>
    <scope>NUCLEOTIDE SEQUENCE [LARGE SCALE GENOMIC DNA]</scope>
    <source>
        <strain evidence="2 3">DSM 105492</strain>
    </source>
</reference>
<dbReference type="Proteomes" id="UP000320235">
    <property type="component" value="Unassembled WGS sequence"/>
</dbReference>
<comment type="caution">
    <text evidence="2">The sequence shown here is derived from an EMBL/GenBank/DDBJ whole genome shotgun (WGS) entry which is preliminary data.</text>
</comment>
<feature type="transmembrane region" description="Helical" evidence="1">
    <location>
        <begin position="107"/>
        <end position="127"/>
    </location>
</feature>
<keyword evidence="1" id="KW-1133">Transmembrane helix</keyword>
<proteinExistence type="predicted"/>
<gene>
    <name evidence="2" type="ORF">FB391_3282</name>
</gene>
<name>A0A543EEZ1_9MICO</name>
<organism evidence="2 3">
    <name type="scientific">Microbacterium kyungheense</name>
    <dbReference type="NCBI Taxonomy" id="1263636"/>
    <lineage>
        <taxon>Bacteria</taxon>
        <taxon>Bacillati</taxon>
        <taxon>Actinomycetota</taxon>
        <taxon>Actinomycetes</taxon>
        <taxon>Micrococcales</taxon>
        <taxon>Microbacteriaceae</taxon>
        <taxon>Microbacterium</taxon>
    </lineage>
</organism>
<feature type="transmembrane region" description="Helical" evidence="1">
    <location>
        <begin position="66"/>
        <end position="86"/>
    </location>
</feature>
<feature type="transmembrane region" description="Helical" evidence="1">
    <location>
        <begin position="139"/>
        <end position="157"/>
    </location>
</feature>
<sequence length="204" mass="22424">MRLGAVARFPAPSPPPKGTVSVTLTENRRAARHRRALGYWAVLLSLTLSLWVGSQVVPHDWVHRPALFVHLASVIVGLGSAVLLEMSGLLWMLRRTQLEDLRRVERTVSALAWLGIAGLLFSGAFLQPDLTNPLTDLKMLAVLVAAMNGVAMTRLTAELRRLPARVRFSMLPGRMRLWCVWSAVVSQAGWWTAVLIGMLNTASG</sequence>
<protein>
    <recommendedName>
        <fullName evidence="4">Copper resistance protein D</fullName>
    </recommendedName>
</protein>
<dbReference type="AlphaFoldDB" id="A0A543EEZ1"/>
<evidence type="ECO:0000313" key="3">
    <source>
        <dbReference type="Proteomes" id="UP000320235"/>
    </source>
</evidence>
<keyword evidence="1" id="KW-0472">Membrane</keyword>
<keyword evidence="1" id="KW-0812">Transmembrane</keyword>
<evidence type="ECO:0000256" key="1">
    <source>
        <dbReference type="SAM" id="Phobius"/>
    </source>
</evidence>
<feature type="transmembrane region" description="Helical" evidence="1">
    <location>
        <begin position="178"/>
        <end position="199"/>
    </location>
</feature>
<evidence type="ECO:0008006" key="4">
    <source>
        <dbReference type="Google" id="ProtNLM"/>
    </source>
</evidence>